<sequence>MYNTLYPKANIDEYKIKTENITLILQKNDCQPYNESADYLINTPGCFIPNYLKTFKLKEARPIKKTCGERAVFIKKISNDIIKFKINQHKMTNYNKGEKYTCCYKFARPSIVLGKIDNTALRYSPCEYFTNDTEAPLEHEVIVVTCFLIRTKNKVIYEDAYAIIKKIKVINQDEKEKSWNILILGMDTMSRARIYKSMPKTAAYLSQNNWLDYRGYQKVGYNTFPNVMALLTGKEVSTVYKACSSGMDSCNELVIWSAFKKAGYVTGTGEEYLQLPDTFAKRGYKNSPTDHYLRPLFLTGENRIGSLVCTKKVSSGRHILDYASQFANEYKTDKFFGMYWFNSYSHNLENIPALIDGDIVDFFKSLNDTGILNNTFIFFLSDHGIRYGTQRIPYESYYEERLPMLFVWVPQTYKDIYFKEYNNMVLNQNRLVTPYDVRLTLGDIMVSSTNTIPKINTEACSKCVSIFNEIPPERSCKDVNVEDKWCTCHKLESISENDLDTHRSLQLSVSYLQDKMKNIPTISCMECIVLKLKKVLRAHTYRDESSNSTYFVLAFVLTPGDVGYEATIVKRNNEFIIMQPTYTISSYNARGSCVIEPNHRSYCICKKKANCKSKH</sequence>
<dbReference type="EMBL" id="OV170222">
    <property type="protein sequence ID" value="CAH0720680.1"/>
    <property type="molecule type" value="Genomic_DNA"/>
</dbReference>
<gene>
    <name evidence="1" type="ORF">BINO364_LOCUS6883</name>
</gene>
<dbReference type="Proteomes" id="UP000838878">
    <property type="component" value="Chromosome 2"/>
</dbReference>
<feature type="non-terminal residue" evidence="1">
    <location>
        <position position="615"/>
    </location>
</feature>
<organism evidence="1 2">
    <name type="scientific">Brenthis ino</name>
    <name type="common">lesser marbled fritillary</name>
    <dbReference type="NCBI Taxonomy" id="405034"/>
    <lineage>
        <taxon>Eukaryota</taxon>
        <taxon>Metazoa</taxon>
        <taxon>Ecdysozoa</taxon>
        <taxon>Arthropoda</taxon>
        <taxon>Hexapoda</taxon>
        <taxon>Insecta</taxon>
        <taxon>Pterygota</taxon>
        <taxon>Neoptera</taxon>
        <taxon>Endopterygota</taxon>
        <taxon>Lepidoptera</taxon>
        <taxon>Glossata</taxon>
        <taxon>Ditrysia</taxon>
        <taxon>Papilionoidea</taxon>
        <taxon>Nymphalidae</taxon>
        <taxon>Heliconiinae</taxon>
        <taxon>Argynnini</taxon>
        <taxon>Brenthis</taxon>
    </lineage>
</organism>
<dbReference type="Pfam" id="PF02995">
    <property type="entry name" value="DUF229"/>
    <property type="match status" value="1"/>
</dbReference>
<dbReference type="PANTHER" id="PTHR10974:SF9">
    <property type="entry name" value="DUF229 DOMAIN CONTAINING PROTEIN-RELATED"/>
    <property type="match status" value="1"/>
</dbReference>
<dbReference type="PANTHER" id="PTHR10974">
    <property type="entry name" value="FI08016P-RELATED"/>
    <property type="match status" value="1"/>
</dbReference>
<dbReference type="GO" id="GO:0005615">
    <property type="term" value="C:extracellular space"/>
    <property type="evidence" value="ECO:0007669"/>
    <property type="project" value="TreeGrafter"/>
</dbReference>
<keyword evidence="2" id="KW-1185">Reference proteome</keyword>
<dbReference type="CDD" id="cd16021">
    <property type="entry name" value="ALP_like"/>
    <property type="match status" value="1"/>
</dbReference>
<name>A0A8J9V624_9NEOP</name>
<reference evidence="1" key="1">
    <citation type="submission" date="2021-12" db="EMBL/GenBank/DDBJ databases">
        <authorList>
            <person name="Martin H S."/>
        </authorList>
    </citation>
    <scope>NUCLEOTIDE SEQUENCE</scope>
</reference>
<dbReference type="InterPro" id="IPR017850">
    <property type="entry name" value="Alkaline_phosphatase_core_sf"/>
</dbReference>
<dbReference type="OrthoDB" id="413313at2759"/>
<dbReference type="SUPFAM" id="SSF53649">
    <property type="entry name" value="Alkaline phosphatase-like"/>
    <property type="match status" value="1"/>
</dbReference>
<evidence type="ECO:0000313" key="1">
    <source>
        <dbReference type="EMBL" id="CAH0720680.1"/>
    </source>
</evidence>
<accession>A0A8J9V624</accession>
<protein>
    <submittedName>
        <fullName evidence="1">Uncharacterized protein</fullName>
    </submittedName>
</protein>
<dbReference type="FunFam" id="3.40.720.10:FF:000017">
    <property type="entry name" value="Predicted protein"/>
    <property type="match status" value="1"/>
</dbReference>
<dbReference type="Gene3D" id="3.40.720.10">
    <property type="entry name" value="Alkaline Phosphatase, subunit A"/>
    <property type="match status" value="1"/>
</dbReference>
<proteinExistence type="predicted"/>
<evidence type="ECO:0000313" key="2">
    <source>
        <dbReference type="Proteomes" id="UP000838878"/>
    </source>
</evidence>
<dbReference type="InterPro" id="IPR004245">
    <property type="entry name" value="DUF229"/>
</dbReference>
<dbReference type="AlphaFoldDB" id="A0A8J9V624"/>